<feature type="region of interest" description="Disordered" evidence="1">
    <location>
        <begin position="140"/>
        <end position="179"/>
    </location>
</feature>
<protein>
    <submittedName>
        <fullName evidence="2 4">Uncharacterized protein</fullName>
    </submittedName>
</protein>
<dbReference type="Proteomes" id="UP000504636">
    <property type="component" value="Unplaced"/>
</dbReference>
<organism evidence="2">
    <name type="scientific">Mytilinidion resinicola</name>
    <dbReference type="NCBI Taxonomy" id="574789"/>
    <lineage>
        <taxon>Eukaryota</taxon>
        <taxon>Fungi</taxon>
        <taxon>Dikarya</taxon>
        <taxon>Ascomycota</taxon>
        <taxon>Pezizomycotina</taxon>
        <taxon>Dothideomycetes</taxon>
        <taxon>Pleosporomycetidae</taxon>
        <taxon>Mytilinidiales</taxon>
        <taxon>Mytilinidiaceae</taxon>
        <taxon>Mytilinidion</taxon>
    </lineage>
</organism>
<keyword evidence="3" id="KW-1185">Reference proteome</keyword>
<evidence type="ECO:0000313" key="4">
    <source>
        <dbReference type="RefSeq" id="XP_033580285.1"/>
    </source>
</evidence>
<dbReference type="EMBL" id="MU003696">
    <property type="protein sequence ID" value="KAF2813321.1"/>
    <property type="molecule type" value="Genomic_DNA"/>
</dbReference>
<reference evidence="4" key="2">
    <citation type="submission" date="2020-04" db="EMBL/GenBank/DDBJ databases">
        <authorList>
            <consortium name="NCBI Genome Project"/>
        </authorList>
    </citation>
    <scope>NUCLEOTIDE SEQUENCE</scope>
    <source>
        <strain evidence="4">CBS 304.34</strain>
    </source>
</reference>
<sequence>MFLTNQPYKTLRSFPELFFSFHRGLAWRRGRSKIPHGTQPRCGIIKTQRTMPLMVWWSSWVKLKGSGLLRGGGGERGSKPGEKSCHGAGELEGLNTALQRLSWRGGDWKGIEIRDQLVHGDGVDDQISQCEIRMVRWRLGGGQNGTMEPPNGELGEDRKSQKASKMAPVEEGYLDRADI</sequence>
<reference evidence="4" key="3">
    <citation type="submission" date="2025-04" db="UniProtKB">
        <authorList>
            <consortium name="RefSeq"/>
        </authorList>
    </citation>
    <scope>IDENTIFICATION</scope>
    <source>
        <strain evidence="4">CBS 304.34</strain>
    </source>
</reference>
<reference evidence="2 4" key="1">
    <citation type="journal article" date="2020" name="Stud. Mycol.">
        <title>101 Dothideomycetes genomes: a test case for predicting lifestyles and emergence of pathogens.</title>
        <authorList>
            <person name="Haridas S."/>
            <person name="Albert R."/>
            <person name="Binder M."/>
            <person name="Bloem J."/>
            <person name="Labutti K."/>
            <person name="Salamov A."/>
            <person name="Andreopoulos B."/>
            <person name="Baker S."/>
            <person name="Barry K."/>
            <person name="Bills G."/>
            <person name="Bluhm B."/>
            <person name="Cannon C."/>
            <person name="Castanera R."/>
            <person name="Culley D."/>
            <person name="Daum C."/>
            <person name="Ezra D."/>
            <person name="Gonzalez J."/>
            <person name="Henrissat B."/>
            <person name="Kuo A."/>
            <person name="Liang C."/>
            <person name="Lipzen A."/>
            <person name="Lutzoni F."/>
            <person name="Magnuson J."/>
            <person name="Mondo S."/>
            <person name="Nolan M."/>
            <person name="Ohm R."/>
            <person name="Pangilinan J."/>
            <person name="Park H.-J."/>
            <person name="Ramirez L."/>
            <person name="Alfaro M."/>
            <person name="Sun H."/>
            <person name="Tritt A."/>
            <person name="Yoshinaga Y."/>
            <person name="Zwiers L.-H."/>
            <person name="Turgeon B."/>
            <person name="Goodwin S."/>
            <person name="Spatafora J."/>
            <person name="Crous P."/>
            <person name="Grigoriev I."/>
        </authorList>
    </citation>
    <scope>NUCLEOTIDE SEQUENCE</scope>
    <source>
        <strain evidence="2 4">CBS 304.34</strain>
    </source>
</reference>
<dbReference type="RefSeq" id="XP_033580285.1">
    <property type="nucleotide sequence ID" value="XM_033713717.1"/>
</dbReference>
<dbReference type="GeneID" id="54454610"/>
<proteinExistence type="predicted"/>
<evidence type="ECO:0000313" key="3">
    <source>
        <dbReference type="Proteomes" id="UP000504636"/>
    </source>
</evidence>
<evidence type="ECO:0000313" key="2">
    <source>
        <dbReference type="EMBL" id="KAF2813321.1"/>
    </source>
</evidence>
<gene>
    <name evidence="2 4" type="ORF">BDZ99DRAFT_253748</name>
</gene>
<accession>A0A6A6YWY3</accession>
<name>A0A6A6YWY3_9PEZI</name>
<dbReference type="AlphaFoldDB" id="A0A6A6YWY3"/>
<evidence type="ECO:0000256" key="1">
    <source>
        <dbReference type="SAM" id="MobiDB-lite"/>
    </source>
</evidence>